<feature type="transmembrane region" description="Helical" evidence="1">
    <location>
        <begin position="168"/>
        <end position="189"/>
    </location>
</feature>
<protein>
    <submittedName>
        <fullName evidence="2">Uncharacterized protein</fullName>
    </submittedName>
</protein>
<evidence type="ECO:0000256" key="1">
    <source>
        <dbReference type="SAM" id="Phobius"/>
    </source>
</evidence>
<organism evidence="2 3">
    <name type="scientific">Gymnopilus dilepis</name>
    <dbReference type="NCBI Taxonomy" id="231916"/>
    <lineage>
        <taxon>Eukaryota</taxon>
        <taxon>Fungi</taxon>
        <taxon>Dikarya</taxon>
        <taxon>Basidiomycota</taxon>
        <taxon>Agaricomycotina</taxon>
        <taxon>Agaricomycetes</taxon>
        <taxon>Agaricomycetidae</taxon>
        <taxon>Agaricales</taxon>
        <taxon>Agaricineae</taxon>
        <taxon>Hymenogastraceae</taxon>
        <taxon>Gymnopilus</taxon>
    </lineage>
</organism>
<sequence length="193" mass="21619">LQPSHGIPASGSHPLPSSHFDTNVEISFDDHLPTHLPVQKGEPGPMLLFMFIHVTLNGPFFILCLCIYNPSSGSGARKTNALSIHFRPSFVVLHFTSSFPVQISSIICLFFLIPLLRSTPHTWNALLFLRLPVITLPLPPIPLPSPSIPSFPARIYSQFKFQVRYNIIYTRTLSSFLPSLPSFLSIFMFRSCV</sequence>
<dbReference type="InParanoid" id="A0A409X8I3"/>
<dbReference type="AlphaFoldDB" id="A0A409X8I3"/>
<keyword evidence="1" id="KW-0472">Membrane</keyword>
<keyword evidence="1" id="KW-1133">Transmembrane helix</keyword>
<gene>
    <name evidence="2" type="ORF">CVT26_005695</name>
</gene>
<name>A0A409X8I3_9AGAR</name>
<feature type="transmembrane region" description="Helical" evidence="1">
    <location>
        <begin position="89"/>
        <end position="113"/>
    </location>
</feature>
<evidence type="ECO:0000313" key="2">
    <source>
        <dbReference type="EMBL" id="PPQ87014.1"/>
    </source>
</evidence>
<proteinExistence type="predicted"/>
<dbReference type="Proteomes" id="UP000284706">
    <property type="component" value="Unassembled WGS sequence"/>
</dbReference>
<evidence type="ECO:0000313" key="3">
    <source>
        <dbReference type="Proteomes" id="UP000284706"/>
    </source>
</evidence>
<dbReference type="EMBL" id="NHYE01003967">
    <property type="protein sequence ID" value="PPQ87014.1"/>
    <property type="molecule type" value="Genomic_DNA"/>
</dbReference>
<feature type="non-terminal residue" evidence="2">
    <location>
        <position position="1"/>
    </location>
</feature>
<keyword evidence="1" id="KW-0812">Transmembrane</keyword>
<reference evidence="2 3" key="1">
    <citation type="journal article" date="2018" name="Evol. Lett.">
        <title>Horizontal gene cluster transfer increased hallucinogenic mushroom diversity.</title>
        <authorList>
            <person name="Reynolds H.T."/>
            <person name="Vijayakumar V."/>
            <person name="Gluck-Thaler E."/>
            <person name="Korotkin H.B."/>
            <person name="Matheny P.B."/>
            <person name="Slot J.C."/>
        </authorList>
    </citation>
    <scope>NUCLEOTIDE SEQUENCE [LARGE SCALE GENOMIC DNA]</scope>
    <source>
        <strain evidence="2 3">SRW20</strain>
    </source>
</reference>
<comment type="caution">
    <text evidence="2">The sequence shown here is derived from an EMBL/GenBank/DDBJ whole genome shotgun (WGS) entry which is preliminary data.</text>
</comment>
<feature type="transmembrane region" description="Helical" evidence="1">
    <location>
        <begin position="46"/>
        <end position="68"/>
    </location>
</feature>
<accession>A0A409X8I3</accession>
<keyword evidence="3" id="KW-1185">Reference proteome</keyword>